<gene>
    <name evidence="3" type="ORF">SCF082_LOCUS28349</name>
</gene>
<organism evidence="3 4">
    <name type="scientific">Durusdinium trenchii</name>
    <dbReference type="NCBI Taxonomy" id="1381693"/>
    <lineage>
        <taxon>Eukaryota</taxon>
        <taxon>Sar</taxon>
        <taxon>Alveolata</taxon>
        <taxon>Dinophyceae</taxon>
        <taxon>Suessiales</taxon>
        <taxon>Symbiodiniaceae</taxon>
        <taxon>Durusdinium</taxon>
    </lineage>
</organism>
<feature type="region of interest" description="Disordered" evidence="1">
    <location>
        <begin position="237"/>
        <end position="285"/>
    </location>
</feature>
<proteinExistence type="predicted"/>
<evidence type="ECO:0000313" key="4">
    <source>
        <dbReference type="Proteomes" id="UP001642464"/>
    </source>
</evidence>
<dbReference type="Proteomes" id="UP001642464">
    <property type="component" value="Unassembled WGS sequence"/>
</dbReference>
<reference evidence="3 4" key="1">
    <citation type="submission" date="2024-02" db="EMBL/GenBank/DDBJ databases">
        <authorList>
            <person name="Chen Y."/>
            <person name="Shah S."/>
            <person name="Dougan E. K."/>
            <person name="Thang M."/>
            <person name="Chan C."/>
        </authorList>
    </citation>
    <scope>NUCLEOTIDE SEQUENCE [LARGE SCALE GENOMIC DNA]</scope>
</reference>
<name>A0ABP0MKL1_9DINO</name>
<feature type="compositionally biased region" description="Low complexity" evidence="1">
    <location>
        <begin position="254"/>
        <end position="270"/>
    </location>
</feature>
<accession>A0ABP0MKL1</accession>
<protein>
    <submittedName>
        <fullName evidence="3">Uncharacterized protein</fullName>
    </submittedName>
</protein>
<feature type="chain" id="PRO_5045478355" evidence="2">
    <location>
        <begin position="19"/>
        <end position="1561"/>
    </location>
</feature>
<keyword evidence="2" id="KW-0732">Signal</keyword>
<feature type="region of interest" description="Disordered" evidence="1">
    <location>
        <begin position="765"/>
        <end position="792"/>
    </location>
</feature>
<feature type="compositionally biased region" description="Polar residues" evidence="1">
    <location>
        <begin position="765"/>
        <end position="780"/>
    </location>
</feature>
<feature type="compositionally biased region" description="Basic residues" evidence="1">
    <location>
        <begin position="522"/>
        <end position="534"/>
    </location>
</feature>
<dbReference type="EMBL" id="CAXAMM010022259">
    <property type="protein sequence ID" value="CAK9051678.1"/>
    <property type="molecule type" value="Genomic_DNA"/>
</dbReference>
<evidence type="ECO:0000256" key="1">
    <source>
        <dbReference type="SAM" id="MobiDB-lite"/>
    </source>
</evidence>
<evidence type="ECO:0000256" key="2">
    <source>
        <dbReference type="SAM" id="SignalP"/>
    </source>
</evidence>
<sequence>MLLHCVHVLVLCLQLGAATDATCRQCEERPKAPSLLSLKSEVAMRSVQTSEGMIGDVIADFASDTSDNNTNASWEKVNQSLQDLVVNVMAADVNQTMGVPNPEGNHTDPQNRTGLGKLSQTLEFLYLKVAQLETAVELQNIEFKIAHEDAQKEIQHLKDRLDHKDAMLQQLNAKLKHHQSQSGHGKEELQEPEPVVANKHRQAWVQDATQRHQKHQKKMDEKAHRVLRDVLLKFHRQSHGKDWAPAPSPPPAPASRASRASASPSRPDSALLQRQGRSGREQELDNSVAAKVVDDIVDGAEDVGGAVVDGASSVVTSGTGLVGDALSDAYNAAADKVSFVANTVIDTVEQAVAILINGFDFSAGCPHWIWPSLQVSNSEITIGWGRQMCEVVLVGQRLTLFDFNWGTIAVPYPAPIAAMVAMGSNLVNCISGGGPAFDIFKCVAKTIGETLLQVVPPFSILTKLSAMLSEFLAFFAEMASGAISAAVGETTSMVQEAASSGKFPSSGEQPKLVSSRRGLSTHLRRHVHHQRVRKSSMMQVKEEPDDTMGSGAIGFATTEAMPYASMLITQFGGDEFDSGSCLAFAPKHRTGTGNTVTKRDWQVPSPDSTDFVKLEPWGVPCDNQWAKDNPTKWEGYSFYTYKTVIEKCVAVSYTMSAQPVLAFVGGLEFDLMPAPLAEVSTEVCWPDRVTAPDLSLIITTIRTAGIVLFKHTIRLHKRFGGHTSFDAGHIKDTIERARNYFGKGTSADDDKALQGMSRTALNQVANASNQRTSVNTTSTRRPTRSKDEFDPESEELYIASARYGKEGVKVTESFRGREAAELVRAAMKKASKNLTVLQEGEEGDEDTAMGNHKLWEIGSPAGALVGFSIIGQLAAGVMQMKVQMSFGPLDSPARTVDLLNLVDHLRVVLAAIPFVSQASKEKAIDALTTTNLESQIPQIDIKGALPLVNGWAPYGGWFGSPIYRLRDGVCSVQGVVAGTNWGHIATLPPECRPDQVLLFNANNHDSSARIDVLPDGRVNWVAGGHSYGWVSLSNLVFVPGSSGWPVPLVNGWASYGGDFGTPTYKLKGTLCVVDGLIHGGTWDHLATLPEECRPTKRLLFNMNNHERSTRVDVFPTGAISYVDGGNSHGWVSLAGIIFTTKSLQQQPLALASGWSLLTLPEWNLPITYSVAEGLCILEGLVSGTAWGHVITSLPVECWPMRTLIFGTKNGGDVIQRVDVDVEGNVKHISAGSALNSWISLAGIAFAQETSGVRLLPLRTSWVSWGQGFGEATFNMKNGMCMLEAIVLDGAAWTLFAQLPEGCRPTKQLIFAVNHHSYQHRVDAHPDGRITWVAGPQHFNWVSLSNIAFAPGTVGHITLPLHNGWSAYGGAYGSPDYTVRNGICSLEGLVFKSGGFFVQHIATLPEDCRPSAILVFNVDNHGATSRVDINRDGIVTWAAAGGHQEWVALSGIVFSPMSSGASAYPIPLASGWHNYGNGFADAAYHVVDGICTVEGLIYGGTWGHLATLPSDCRPSKVLIFSMNHHDSQLRVDVRANGEIHYIAGTVTYDWVSLSGILFETVQ</sequence>
<feature type="region of interest" description="Disordered" evidence="1">
    <location>
        <begin position="500"/>
        <end position="548"/>
    </location>
</feature>
<feature type="region of interest" description="Disordered" evidence="1">
    <location>
        <begin position="174"/>
        <end position="195"/>
    </location>
</feature>
<feature type="region of interest" description="Disordered" evidence="1">
    <location>
        <begin position="203"/>
        <end position="222"/>
    </location>
</feature>
<comment type="caution">
    <text evidence="3">The sequence shown here is derived from an EMBL/GenBank/DDBJ whole genome shotgun (WGS) entry which is preliminary data.</text>
</comment>
<keyword evidence="4" id="KW-1185">Reference proteome</keyword>
<evidence type="ECO:0000313" key="3">
    <source>
        <dbReference type="EMBL" id="CAK9051678.1"/>
    </source>
</evidence>
<feature type="signal peptide" evidence="2">
    <location>
        <begin position="1"/>
        <end position="18"/>
    </location>
</feature>